<dbReference type="Proteomes" id="UP000320176">
    <property type="component" value="Unassembled WGS sequence"/>
</dbReference>
<dbReference type="EMBL" id="SJPN01000008">
    <property type="protein sequence ID" value="TWT93858.1"/>
    <property type="molecule type" value="Genomic_DNA"/>
</dbReference>
<evidence type="ECO:0000313" key="2">
    <source>
        <dbReference type="EMBL" id="TWT93858.1"/>
    </source>
</evidence>
<protein>
    <recommendedName>
        <fullName evidence="4">Secreted protein</fullName>
    </recommendedName>
</protein>
<evidence type="ECO:0000313" key="3">
    <source>
        <dbReference type="Proteomes" id="UP000320176"/>
    </source>
</evidence>
<organism evidence="2 3">
    <name type="scientific">Stieleria varia</name>
    <dbReference type="NCBI Taxonomy" id="2528005"/>
    <lineage>
        <taxon>Bacteria</taxon>
        <taxon>Pseudomonadati</taxon>
        <taxon>Planctomycetota</taxon>
        <taxon>Planctomycetia</taxon>
        <taxon>Pirellulales</taxon>
        <taxon>Pirellulaceae</taxon>
        <taxon>Stieleria</taxon>
    </lineage>
</organism>
<sequence precursor="true">MSFTNDSFRFKFYCLVVLLAGWHSISDACSAEPATAVSEYRVEKPPADWHLPAFYAKYVDASGYPIVSSGKVNDYALKEAAYLVDMMLAQRPDVRKAMVDSGSRLIVMAHDEFTTQIPEHSHLTPRDFWDARARGLGGSRDDAVCSCAEENVLGFDGDPYSTENILIHEFAHNIHLRGMVNVDPTFDDRLKQAYEQAMARGLWRGKYASTNHAEYFAEGVQSWFDNNRQPDHDHNHVDTRKELLEYDPGLAAICEEVFGNTQLVYTKPATRLTGHMAGYDPSASPKFQWPERLKESKAKIIEDVKKRGDDRKQEYKN</sequence>
<dbReference type="GO" id="GO:0008237">
    <property type="term" value="F:metallopeptidase activity"/>
    <property type="evidence" value="ECO:0007669"/>
    <property type="project" value="InterPro"/>
</dbReference>
<dbReference type="RefSeq" id="WP_146522670.1">
    <property type="nucleotide sequence ID" value="NZ_CP151726.1"/>
</dbReference>
<name>A0A5C6A3L8_9BACT</name>
<reference evidence="2 3" key="1">
    <citation type="submission" date="2019-02" db="EMBL/GenBank/DDBJ databases">
        <title>Deep-cultivation of Planctomycetes and their phenomic and genomic characterization uncovers novel biology.</title>
        <authorList>
            <person name="Wiegand S."/>
            <person name="Jogler M."/>
            <person name="Boedeker C."/>
            <person name="Pinto D."/>
            <person name="Vollmers J."/>
            <person name="Rivas-Marin E."/>
            <person name="Kohn T."/>
            <person name="Peeters S.H."/>
            <person name="Heuer A."/>
            <person name="Rast P."/>
            <person name="Oberbeckmann S."/>
            <person name="Bunk B."/>
            <person name="Jeske O."/>
            <person name="Meyerdierks A."/>
            <person name="Storesund J.E."/>
            <person name="Kallscheuer N."/>
            <person name="Luecker S."/>
            <person name="Lage O.M."/>
            <person name="Pohl T."/>
            <person name="Merkel B.J."/>
            <person name="Hornburger P."/>
            <person name="Mueller R.-W."/>
            <person name="Bruemmer F."/>
            <person name="Labrenz M."/>
            <person name="Spormann A.M."/>
            <person name="Op Den Camp H."/>
            <person name="Overmann J."/>
            <person name="Amann R."/>
            <person name="Jetten M.S.M."/>
            <person name="Mascher T."/>
            <person name="Medema M.H."/>
            <person name="Devos D.P."/>
            <person name="Kaster A.-K."/>
            <person name="Ovreas L."/>
            <person name="Rohde M."/>
            <person name="Galperin M.Y."/>
            <person name="Jogler C."/>
        </authorList>
    </citation>
    <scope>NUCLEOTIDE SEQUENCE [LARGE SCALE GENOMIC DNA]</scope>
    <source>
        <strain evidence="2 3">Pla52n</strain>
    </source>
</reference>
<keyword evidence="3" id="KW-1185">Reference proteome</keyword>
<feature type="chain" id="PRO_5023108910" description="Secreted protein" evidence="1">
    <location>
        <begin position="29"/>
        <end position="317"/>
    </location>
</feature>
<feature type="signal peptide" evidence="1">
    <location>
        <begin position="1"/>
        <end position="28"/>
    </location>
</feature>
<keyword evidence="1" id="KW-0732">Signal</keyword>
<dbReference type="AlphaFoldDB" id="A0A5C6A3L8"/>
<proteinExistence type="predicted"/>
<dbReference type="Gene3D" id="3.40.390.10">
    <property type="entry name" value="Collagenase (Catalytic Domain)"/>
    <property type="match status" value="1"/>
</dbReference>
<dbReference type="InterPro" id="IPR024079">
    <property type="entry name" value="MetalloPept_cat_dom_sf"/>
</dbReference>
<gene>
    <name evidence="2" type="ORF">Pla52n_56860</name>
</gene>
<evidence type="ECO:0000256" key="1">
    <source>
        <dbReference type="SAM" id="SignalP"/>
    </source>
</evidence>
<comment type="caution">
    <text evidence="2">The sequence shown here is derived from an EMBL/GenBank/DDBJ whole genome shotgun (WGS) entry which is preliminary data.</text>
</comment>
<dbReference type="OrthoDB" id="9792407at2"/>
<dbReference type="SUPFAM" id="SSF55486">
    <property type="entry name" value="Metalloproteases ('zincins'), catalytic domain"/>
    <property type="match status" value="1"/>
</dbReference>
<accession>A0A5C6A3L8</accession>
<evidence type="ECO:0008006" key="4">
    <source>
        <dbReference type="Google" id="ProtNLM"/>
    </source>
</evidence>